<dbReference type="InterPro" id="IPR014347">
    <property type="entry name" value="Tautomerase/MIF_sf"/>
</dbReference>
<comment type="caution">
    <text evidence="2">The sequence shown here is derived from an EMBL/GenBank/DDBJ whole genome shotgun (WGS) entry which is preliminary data.</text>
</comment>
<sequence length="152" mass="17407">MHRIYTPAGLYSSEEKQALTKAITSGYVWKPTGEPLLPPFYVVVLFIDLPEDSFYVGGEKHNHFVRFNVQHLARHFKSKEERLKFMELYEEAIGPFTAGKGLDWEVNVDEADPAMWHENGMSPPAPNSEAELSWFYQNKATKFEGPAIKDLN</sequence>
<feature type="domain" description="Tautomerase cis-CaaD-like" evidence="1">
    <location>
        <begin position="1"/>
        <end position="139"/>
    </location>
</feature>
<name>A0A8H3AZA7_9AGAM</name>
<evidence type="ECO:0000313" key="2">
    <source>
        <dbReference type="EMBL" id="CAE6443840.1"/>
    </source>
</evidence>
<dbReference type="InterPro" id="IPR028116">
    <property type="entry name" value="Cis-CaaD-like"/>
</dbReference>
<proteinExistence type="predicted"/>
<accession>A0A8H3AZA7</accession>
<evidence type="ECO:0000259" key="1">
    <source>
        <dbReference type="Pfam" id="PF14832"/>
    </source>
</evidence>
<reference evidence="2" key="1">
    <citation type="submission" date="2021-01" db="EMBL/GenBank/DDBJ databases">
        <authorList>
            <person name="Kaushik A."/>
        </authorList>
    </citation>
    <scope>NUCLEOTIDE SEQUENCE</scope>
    <source>
        <strain evidence="2">AG1-1B</strain>
    </source>
</reference>
<dbReference type="Proteomes" id="UP000663826">
    <property type="component" value="Unassembled WGS sequence"/>
</dbReference>
<dbReference type="EMBL" id="CAJMWQ010001270">
    <property type="protein sequence ID" value="CAE6443840.1"/>
    <property type="molecule type" value="Genomic_DNA"/>
</dbReference>
<protein>
    <recommendedName>
        <fullName evidence="1">Tautomerase cis-CaaD-like domain-containing protein</fullName>
    </recommendedName>
</protein>
<gene>
    <name evidence="2" type="ORF">RDB_LOCUS72645</name>
</gene>
<evidence type="ECO:0000313" key="3">
    <source>
        <dbReference type="Proteomes" id="UP000663826"/>
    </source>
</evidence>
<dbReference type="AlphaFoldDB" id="A0A8H3AZA7"/>
<dbReference type="Gene3D" id="3.30.429.10">
    <property type="entry name" value="Macrophage Migration Inhibitory Factor"/>
    <property type="match status" value="1"/>
</dbReference>
<dbReference type="Pfam" id="PF14832">
    <property type="entry name" value="Tautomerase_3"/>
    <property type="match status" value="1"/>
</dbReference>
<organism evidence="2 3">
    <name type="scientific">Rhizoctonia solani</name>
    <dbReference type="NCBI Taxonomy" id="456999"/>
    <lineage>
        <taxon>Eukaryota</taxon>
        <taxon>Fungi</taxon>
        <taxon>Dikarya</taxon>
        <taxon>Basidiomycota</taxon>
        <taxon>Agaricomycotina</taxon>
        <taxon>Agaricomycetes</taxon>
        <taxon>Cantharellales</taxon>
        <taxon>Ceratobasidiaceae</taxon>
        <taxon>Rhizoctonia</taxon>
    </lineage>
</organism>